<evidence type="ECO:0000259" key="7">
    <source>
        <dbReference type="PROSITE" id="PS50213"/>
    </source>
</evidence>
<dbReference type="EMBL" id="JAANQT010001028">
    <property type="protein sequence ID" value="KAG1306977.1"/>
    <property type="molecule type" value="Genomic_DNA"/>
</dbReference>
<feature type="region of interest" description="Disordered" evidence="6">
    <location>
        <begin position="458"/>
        <end position="496"/>
    </location>
</feature>
<dbReference type="OrthoDB" id="72788at2759"/>
<comment type="caution">
    <text evidence="8">The sequence shown here is derived from an EMBL/GenBank/DDBJ whole genome shotgun (WGS) entry which is preliminary data.</text>
</comment>
<keyword evidence="3" id="KW-0288">FMN</keyword>
<dbReference type="GO" id="GO:0003959">
    <property type="term" value="F:NADPH dehydrogenase activity"/>
    <property type="evidence" value="ECO:0007669"/>
    <property type="project" value="InterPro"/>
</dbReference>
<evidence type="ECO:0000256" key="5">
    <source>
        <dbReference type="ARBA" id="ARBA00023002"/>
    </source>
</evidence>
<dbReference type="Proteomes" id="UP000716291">
    <property type="component" value="Unassembled WGS sequence"/>
</dbReference>
<sequence length="829" mass="90433">MSVSVEARNNENAPGIPVNEHDKVHLFEPLQQKSVTIHNRIGVSPMCMYSCKDGLLNDYHVMHYGSFAFKGAGLVIIEASAVVPEGRISPADSGIWSDAHIEPIARVVNLVKSQGGAIGIQIAHAGRKASMSPPFKGDYVESEANGGWPNAVVGPSEIPFADHYPKPHAMTVQEIKHTVQAFADAAVRADKAGIDVLEIHAAHGYLLHNFYSGNSNRRTDEYGGSFENRIRFLLEVVQAVRQVWPVQKPLWVRISAADYTNPEPMGSDPDGWSIDQSIELAKALKQLGVDLVDCSSGGNVKGVKYPSQPLYQVPFAEAIRREAGLATAAVGLITEGEEAEAIIKEGKADMVLVAREFLRNSAFALCAAQSLNIDIQWPKQYSWAAKSIFYSFLLFLALIDFTQSNSTLFEILSNTQSSPVQWISQFLQDSSEITDLLSQADRNLTLFIPSDDVYQAILNNDNGQTSPESSNNSSQTPGSDDPSDDGSSSSDVPSSGISSVKILADKTNYMDYFTNPYIQDFNLSDVIYYHIVNQSINIENWFNNSSDTDGDNLNNSSMTGNNTSDDNIVYNATILSTLVSNSTLDELGIGVPLVLQKIKNNDTSVDNSTFSSDESDIDENNKFNYTIGGSVSYANINLTNVVQASNGYIYIIDKVLVPPVSLNETIEALVHGTNITTPFSNLTDSYNVTQFEQLLMTLNSTNFTAFDLYTNMTNVTYFVPIDTAFENSNQLNNQSIDDLLASHIVQGLYYTSNITNATVIQTLAGTNITFAKNDTGFIVNNTNIVQPNILLDLGVLHLIDGVLNYTTDSANTTSAVDGIDNPFYSGILA</sequence>
<dbReference type="InterPro" id="IPR013785">
    <property type="entry name" value="Aldolase_TIM"/>
</dbReference>
<keyword evidence="2" id="KW-0285">Flavoprotein</keyword>
<dbReference type="GO" id="GO:0010181">
    <property type="term" value="F:FMN binding"/>
    <property type="evidence" value="ECO:0007669"/>
    <property type="project" value="InterPro"/>
</dbReference>
<evidence type="ECO:0000256" key="4">
    <source>
        <dbReference type="ARBA" id="ARBA00022857"/>
    </source>
</evidence>
<evidence type="ECO:0000256" key="2">
    <source>
        <dbReference type="ARBA" id="ARBA00022630"/>
    </source>
</evidence>
<proteinExistence type="predicted"/>
<dbReference type="PROSITE" id="PS50213">
    <property type="entry name" value="FAS1"/>
    <property type="match status" value="2"/>
</dbReference>
<dbReference type="InterPro" id="IPR001155">
    <property type="entry name" value="OxRdtase_FMN_N"/>
</dbReference>
<dbReference type="SUPFAM" id="SSF82153">
    <property type="entry name" value="FAS1 domain"/>
    <property type="match status" value="2"/>
</dbReference>
<dbReference type="Pfam" id="PF02469">
    <property type="entry name" value="Fasciclin"/>
    <property type="match status" value="1"/>
</dbReference>
<dbReference type="Pfam" id="PF00724">
    <property type="entry name" value="Oxidored_FMN"/>
    <property type="match status" value="1"/>
</dbReference>
<dbReference type="InterPro" id="IPR044152">
    <property type="entry name" value="YqjM-like"/>
</dbReference>
<accession>A0A9P7BRS5</accession>
<dbReference type="SMART" id="SM00554">
    <property type="entry name" value="FAS1"/>
    <property type="match status" value="1"/>
</dbReference>
<dbReference type="PANTHER" id="PTHR43303">
    <property type="entry name" value="NADPH DEHYDROGENASE C23G7.10C-RELATED"/>
    <property type="match status" value="1"/>
</dbReference>
<dbReference type="Gene3D" id="2.30.180.10">
    <property type="entry name" value="FAS1 domain"/>
    <property type="match status" value="2"/>
</dbReference>
<reference evidence="8" key="1">
    <citation type="journal article" date="2020" name="Microb. Genom.">
        <title>Genetic diversity of clinical and environmental Mucorales isolates obtained from an investigation of mucormycosis cases among solid organ transplant recipients.</title>
        <authorList>
            <person name="Nguyen M.H."/>
            <person name="Kaul D."/>
            <person name="Muto C."/>
            <person name="Cheng S.J."/>
            <person name="Richter R.A."/>
            <person name="Bruno V.M."/>
            <person name="Liu G."/>
            <person name="Beyhan S."/>
            <person name="Sundermann A.J."/>
            <person name="Mounaud S."/>
            <person name="Pasculle A.W."/>
            <person name="Nierman W.C."/>
            <person name="Driscoll E."/>
            <person name="Cumbie R."/>
            <person name="Clancy C.J."/>
            <person name="Dupont C.L."/>
        </authorList>
    </citation>
    <scope>NUCLEOTIDE SEQUENCE</scope>
    <source>
        <strain evidence="8">GL11</strain>
    </source>
</reference>
<dbReference type="SUPFAM" id="SSF51395">
    <property type="entry name" value="FMN-linked oxidoreductases"/>
    <property type="match status" value="1"/>
</dbReference>
<feature type="domain" description="FAS1" evidence="7">
    <location>
        <begin position="675"/>
        <end position="803"/>
    </location>
</feature>
<evidence type="ECO:0000256" key="6">
    <source>
        <dbReference type="SAM" id="MobiDB-lite"/>
    </source>
</evidence>
<feature type="domain" description="FAS1" evidence="7">
    <location>
        <begin position="404"/>
        <end position="656"/>
    </location>
</feature>
<evidence type="ECO:0000313" key="8">
    <source>
        <dbReference type="EMBL" id="KAG1306977.1"/>
    </source>
</evidence>
<comment type="cofactor">
    <cofactor evidence="1">
        <name>FMN</name>
        <dbReference type="ChEBI" id="CHEBI:58210"/>
    </cofactor>
</comment>
<evidence type="ECO:0000256" key="3">
    <source>
        <dbReference type="ARBA" id="ARBA00022643"/>
    </source>
</evidence>
<feature type="compositionally biased region" description="Polar residues" evidence="6">
    <location>
        <begin position="458"/>
        <end position="472"/>
    </location>
</feature>
<gene>
    <name evidence="8" type="ORF">G6F64_007166</name>
</gene>
<dbReference type="Gene3D" id="3.20.20.70">
    <property type="entry name" value="Aldolase class I"/>
    <property type="match status" value="1"/>
</dbReference>
<dbReference type="InterPro" id="IPR036378">
    <property type="entry name" value="FAS1_dom_sf"/>
</dbReference>
<dbReference type="GO" id="GO:0050661">
    <property type="term" value="F:NADP binding"/>
    <property type="evidence" value="ECO:0007669"/>
    <property type="project" value="InterPro"/>
</dbReference>
<evidence type="ECO:0000256" key="1">
    <source>
        <dbReference type="ARBA" id="ARBA00001917"/>
    </source>
</evidence>
<evidence type="ECO:0000313" key="9">
    <source>
        <dbReference type="Proteomes" id="UP000716291"/>
    </source>
</evidence>
<dbReference type="AlphaFoldDB" id="A0A9P7BRS5"/>
<dbReference type="InterPro" id="IPR000782">
    <property type="entry name" value="FAS1_domain"/>
</dbReference>
<dbReference type="PANTHER" id="PTHR43303:SF4">
    <property type="entry name" value="NADPH DEHYDROGENASE C23G7.10C-RELATED"/>
    <property type="match status" value="1"/>
</dbReference>
<protein>
    <recommendedName>
        <fullName evidence="7">FAS1 domain-containing protein</fullName>
    </recommendedName>
</protein>
<keyword evidence="4" id="KW-0521">NADP</keyword>
<organism evidence="8 9">
    <name type="scientific">Rhizopus oryzae</name>
    <name type="common">Mucormycosis agent</name>
    <name type="synonym">Rhizopus arrhizus var. delemar</name>
    <dbReference type="NCBI Taxonomy" id="64495"/>
    <lineage>
        <taxon>Eukaryota</taxon>
        <taxon>Fungi</taxon>
        <taxon>Fungi incertae sedis</taxon>
        <taxon>Mucoromycota</taxon>
        <taxon>Mucoromycotina</taxon>
        <taxon>Mucoromycetes</taxon>
        <taxon>Mucorales</taxon>
        <taxon>Mucorineae</taxon>
        <taxon>Rhizopodaceae</taxon>
        <taxon>Rhizopus</taxon>
    </lineage>
</organism>
<keyword evidence="9" id="KW-1185">Reference proteome</keyword>
<name>A0A9P7BRS5_RHIOR</name>
<dbReference type="CDD" id="cd02932">
    <property type="entry name" value="OYE_YqiM_FMN"/>
    <property type="match status" value="1"/>
</dbReference>
<keyword evidence="5" id="KW-0560">Oxidoreductase</keyword>
<feature type="compositionally biased region" description="Low complexity" evidence="6">
    <location>
        <begin position="473"/>
        <end position="496"/>
    </location>
</feature>